<dbReference type="PROSITE" id="PS00573">
    <property type="entry name" value="PYRIDINE_REDOX_2"/>
    <property type="match status" value="1"/>
</dbReference>
<comment type="caution">
    <text evidence="7">The sequence shown here is derived from an EMBL/GenBank/DDBJ whole genome shotgun (WGS) entry which is preliminary data.</text>
</comment>
<sequence>METFDLIILGGGPAGIAAGVYASRKQLKTMLITKEWGGQSVVSETIYNWVGTPAIAGAELAKSLENHLKSMPENTVSVTVSGVTAIEKGDDSHTVALENGDRVTAKAILIATGSGRRKLDVPGADEFEHKGVTYCASCDGPLFAGMDCVVVGGGNAGFESAAQLLAYAKSVTLLHRGDSFKADPVTVEKVLTNPKMKAILNAVPTKVEGDKFAKSITYKDKISGEEVTLPAEGIFVEIGVIPNTGYAKGVVDQDELGHILIDPWTQKTSVKGIWAAGDCTNVKYHQNNISAGDGVKALEDIYVTLKTT</sequence>
<dbReference type="AlphaFoldDB" id="A0A1F6DJ96"/>
<evidence type="ECO:0000256" key="1">
    <source>
        <dbReference type="ARBA" id="ARBA00022630"/>
    </source>
</evidence>
<evidence type="ECO:0000256" key="3">
    <source>
        <dbReference type="ARBA" id="ARBA00023002"/>
    </source>
</evidence>
<dbReference type="GO" id="GO:0016668">
    <property type="term" value="F:oxidoreductase activity, acting on a sulfur group of donors, NAD(P) as acceptor"/>
    <property type="evidence" value="ECO:0007669"/>
    <property type="project" value="UniProtKB-ARBA"/>
</dbReference>
<dbReference type="SUPFAM" id="SSF51905">
    <property type="entry name" value="FAD/NAD(P)-binding domain"/>
    <property type="match status" value="1"/>
</dbReference>
<evidence type="ECO:0000259" key="6">
    <source>
        <dbReference type="Pfam" id="PF07992"/>
    </source>
</evidence>
<dbReference type="EMBL" id="MFLE01000025">
    <property type="protein sequence ID" value="OGG61092.1"/>
    <property type="molecule type" value="Genomic_DNA"/>
</dbReference>
<dbReference type="Gene3D" id="3.50.50.60">
    <property type="entry name" value="FAD/NAD(P)-binding domain"/>
    <property type="match status" value="2"/>
</dbReference>
<name>A0A1F6DJ96_9BACT</name>
<protein>
    <recommendedName>
        <fullName evidence="6">FAD/NAD(P)-binding domain-containing protein</fullName>
    </recommendedName>
</protein>
<gene>
    <name evidence="7" type="ORF">A3C87_02995</name>
</gene>
<dbReference type="PANTHER" id="PTHR48105">
    <property type="entry name" value="THIOREDOXIN REDUCTASE 1-RELATED-RELATED"/>
    <property type="match status" value="1"/>
</dbReference>
<feature type="domain" description="FAD/NAD(P)-binding" evidence="6">
    <location>
        <begin position="4"/>
        <end position="287"/>
    </location>
</feature>
<dbReference type="InterPro" id="IPR036188">
    <property type="entry name" value="FAD/NAD-bd_sf"/>
</dbReference>
<proteinExistence type="predicted"/>
<dbReference type="InterPro" id="IPR023753">
    <property type="entry name" value="FAD/NAD-binding_dom"/>
</dbReference>
<evidence type="ECO:0000256" key="2">
    <source>
        <dbReference type="ARBA" id="ARBA00022827"/>
    </source>
</evidence>
<dbReference type="STRING" id="1798491.A3C87_02995"/>
<evidence type="ECO:0000313" key="7">
    <source>
        <dbReference type="EMBL" id="OGG61092.1"/>
    </source>
</evidence>
<keyword evidence="3" id="KW-0560">Oxidoreductase</keyword>
<keyword evidence="5" id="KW-0676">Redox-active center</keyword>
<evidence type="ECO:0000256" key="5">
    <source>
        <dbReference type="ARBA" id="ARBA00023284"/>
    </source>
</evidence>
<dbReference type="InterPro" id="IPR050097">
    <property type="entry name" value="Ferredoxin-NADP_redctase_2"/>
</dbReference>
<organism evidence="7 8">
    <name type="scientific">Candidatus Kaiserbacteria bacterium RIFCSPHIGHO2_02_FULL_49_34</name>
    <dbReference type="NCBI Taxonomy" id="1798491"/>
    <lineage>
        <taxon>Bacteria</taxon>
        <taxon>Candidatus Kaiseribacteriota</taxon>
    </lineage>
</organism>
<keyword evidence="4" id="KW-1015">Disulfide bond</keyword>
<dbReference type="Pfam" id="PF07992">
    <property type="entry name" value="Pyr_redox_2"/>
    <property type="match status" value="1"/>
</dbReference>
<reference evidence="7 8" key="1">
    <citation type="journal article" date="2016" name="Nat. Commun.">
        <title>Thousands of microbial genomes shed light on interconnected biogeochemical processes in an aquifer system.</title>
        <authorList>
            <person name="Anantharaman K."/>
            <person name="Brown C.T."/>
            <person name="Hug L.A."/>
            <person name="Sharon I."/>
            <person name="Castelle C.J."/>
            <person name="Probst A.J."/>
            <person name="Thomas B.C."/>
            <person name="Singh A."/>
            <person name="Wilkins M.J."/>
            <person name="Karaoz U."/>
            <person name="Brodie E.L."/>
            <person name="Williams K.H."/>
            <person name="Hubbard S.S."/>
            <person name="Banfield J.F."/>
        </authorList>
    </citation>
    <scope>NUCLEOTIDE SEQUENCE [LARGE SCALE GENOMIC DNA]</scope>
</reference>
<keyword evidence="1" id="KW-0285">Flavoprotein</keyword>
<dbReference type="PRINTS" id="PR00469">
    <property type="entry name" value="PNDRDTASEII"/>
</dbReference>
<keyword evidence="2" id="KW-0274">FAD</keyword>
<evidence type="ECO:0000313" key="8">
    <source>
        <dbReference type="Proteomes" id="UP000176511"/>
    </source>
</evidence>
<dbReference type="PRINTS" id="PR00368">
    <property type="entry name" value="FADPNR"/>
</dbReference>
<evidence type="ECO:0000256" key="4">
    <source>
        <dbReference type="ARBA" id="ARBA00023157"/>
    </source>
</evidence>
<dbReference type="Proteomes" id="UP000176511">
    <property type="component" value="Unassembled WGS sequence"/>
</dbReference>
<accession>A0A1F6DJ96</accession>
<dbReference type="InterPro" id="IPR008255">
    <property type="entry name" value="Pyr_nucl-diS_OxRdtase_2_AS"/>
</dbReference>